<keyword evidence="4" id="KW-1185">Reference proteome</keyword>
<dbReference type="AlphaFoldDB" id="A0A1Q9E835"/>
<feature type="transmembrane region" description="Helical" evidence="2">
    <location>
        <begin position="482"/>
        <end position="502"/>
    </location>
</feature>
<dbReference type="Proteomes" id="UP000186817">
    <property type="component" value="Unassembled WGS sequence"/>
</dbReference>
<feature type="transmembrane region" description="Helical" evidence="2">
    <location>
        <begin position="402"/>
        <end position="418"/>
    </location>
</feature>
<feature type="compositionally biased region" description="Basic residues" evidence="1">
    <location>
        <begin position="66"/>
        <end position="80"/>
    </location>
</feature>
<feature type="transmembrane region" description="Helical" evidence="2">
    <location>
        <begin position="303"/>
        <end position="325"/>
    </location>
</feature>
<evidence type="ECO:0000256" key="2">
    <source>
        <dbReference type="SAM" id="Phobius"/>
    </source>
</evidence>
<organism evidence="3 4">
    <name type="scientific">Symbiodinium microadriaticum</name>
    <name type="common">Dinoflagellate</name>
    <name type="synonym">Zooxanthella microadriatica</name>
    <dbReference type="NCBI Taxonomy" id="2951"/>
    <lineage>
        <taxon>Eukaryota</taxon>
        <taxon>Sar</taxon>
        <taxon>Alveolata</taxon>
        <taxon>Dinophyceae</taxon>
        <taxon>Suessiales</taxon>
        <taxon>Symbiodiniaceae</taxon>
        <taxon>Symbiodinium</taxon>
    </lineage>
</organism>
<feature type="compositionally biased region" description="Acidic residues" evidence="1">
    <location>
        <begin position="249"/>
        <end position="266"/>
    </location>
</feature>
<feature type="transmembrane region" description="Helical" evidence="2">
    <location>
        <begin position="271"/>
        <end position="291"/>
    </location>
</feature>
<feature type="region of interest" description="Disordered" evidence="1">
    <location>
        <begin position="228"/>
        <end position="266"/>
    </location>
</feature>
<protein>
    <submittedName>
        <fullName evidence="3">Uncharacterized protein</fullName>
    </submittedName>
</protein>
<evidence type="ECO:0000256" key="1">
    <source>
        <dbReference type="SAM" id="MobiDB-lite"/>
    </source>
</evidence>
<sequence>MEAFCALQACLAGSSAHRGYIYGWRQYPVQRERPPKMRRFPRSGRSAQVFCALCAAGRLGDAPPLPRRRGPKGPRQKRQITKQEDATAASARARFEERRRQWAKMRRDGRLDMESSVTEQAVLEKRQQKKQKDANDRTKVELRRLRAEGKQQDLVELLPTLAGDPWQYGVECLLSMGALESVAAIVRDDRMRSFKRGTAFPILRLACLLAVVLAKHVEKDTVAATAKEAEVAHPEKAVPEAESPKSEELGAEAELGGEEEVEEEEATSVDVTGAVFLLGGVTFVMSLFYLVNHDDIDIRMHTWKVINATVSIFVAVLLFQGLAGVSDMICDRVIESHVKREFTKISIAYMTFAIFYCSLHLILYNIAHMTDETSSKKSQEATFWSRAKPVEASFEDLQKRKMACWATLFSHMSGFAIIRCSLDLQQLQSFKVGVAVVVPTVVNALLLLLLFKITDAMRARVASEDPRYQLWEHASEEAEDDVAAIGISFSAVVVLRFLLTGIMSNAEGLELPVLNHPHGAKIGIGVAALVCAITSISILMIHAKIQERNHRAHALVASQSTPAEYRQSYMTRWILISSSAFATGASWCALYMVKWILFGFEEAADAEANPNSCIWRVVLALTVSFGSFVLVYFLDWLQDLDSTDESADRAIGEVINAIGVCVGFAWEQAFDAGVNTIGSLTEHLGQYYPIWARLFVAAAVAMVMIPAWRLYLIKKSLEKHQKCTKCGAVLLIDASFCHPAALGNLTDECSHGYSSRVWCEKTPSLCTLAVGHGPPSFRF</sequence>
<gene>
    <name evidence="3" type="ORF">AK812_SmicGene13452</name>
</gene>
<comment type="caution">
    <text evidence="3">The sequence shown here is derived from an EMBL/GenBank/DDBJ whole genome shotgun (WGS) entry which is preliminary data.</text>
</comment>
<feature type="transmembrane region" description="Helical" evidence="2">
    <location>
        <begin position="345"/>
        <end position="367"/>
    </location>
</feature>
<keyword evidence="2" id="KW-0812">Transmembrane</keyword>
<dbReference type="OrthoDB" id="432977at2759"/>
<dbReference type="OMA" id="DERYNTE"/>
<reference evidence="3 4" key="1">
    <citation type="submission" date="2016-02" db="EMBL/GenBank/DDBJ databases">
        <title>Genome analysis of coral dinoflagellate symbionts highlights evolutionary adaptations to a symbiotic lifestyle.</title>
        <authorList>
            <person name="Aranda M."/>
            <person name="Li Y."/>
            <person name="Liew Y.J."/>
            <person name="Baumgarten S."/>
            <person name="Simakov O."/>
            <person name="Wilson M."/>
            <person name="Piel J."/>
            <person name="Ashoor H."/>
            <person name="Bougouffa S."/>
            <person name="Bajic V.B."/>
            <person name="Ryu T."/>
            <person name="Ravasi T."/>
            <person name="Bayer T."/>
            <person name="Micklem G."/>
            <person name="Kim H."/>
            <person name="Bhak J."/>
            <person name="Lajeunesse T.C."/>
            <person name="Voolstra C.R."/>
        </authorList>
    </citation>
    <scope>NUCLEOTIDE SEQUENCE [LARGE SCALE GENOMIC DNA]</scope>
    <source>
        <strain evidence="3 4">CCMP2467</strain>
    </source>
</reference>
<feature type="transmembrane region" description="Helical" evidence="2">
    <location>
        <begin position="522"/>
        <end position="541"/>
    </location>
</feature>
<evidence type="ECO:0000313" key="4">
    <source>
        <dbReference type="Proteomes" id="UP000186817"/>
    </source>
</evidence>
<feature type="transmembrane region" description="Helical" evidence="2">
    <location>
        <begin position="573"/>
        <end position="593"/>
    </location>
</feature>
<name>A0A1Q9E835_SYMMI</name>
<evidence type="ECO:0000313" key="3">
    <source>
        <dbReference type="EMBL" id="OLQ03588.1"/>
    </source>
</evidence>
<accession>A0A1Q9E835</accession>
<proteinExistence type="predicted"/>
<feature type="transmembrane region" description="Helical" evidence="2">
    <location>
        <begin position="654"/>
        <end position="670"/>
    </location>
</feature>
<feature type="transmembrane region" description="Helical" evidence="2">
    <location>
        <begin position="430"/>
        <end position="451"/>
    </location>
</feature>
<feature type="compositionally biased region" description="Basic and acidic residues" evidence="1">
    <location>
        <begin position="228"/>
        <end position="248"/>
    </location>
</feature>
<feature type="transmembrane region" description="Helical" evidence="2">
    <location>
        <begin position="690"/>
        <end position="712"/>
    </location>
</feature>
<feature type="region of interest" description="Disordered" evidence="1">
    <location>
        <begin position="61"/>
        <end position="99"/>
    </location>
</feature>
<keyword evidence="2" id="KW-0472">Membrane</keyword>
<keyword evidence="2" id="KW-1133">Transmembrane helix</keyword>
<dbReference type="EMBL" id="LSRX01000232">
    <property type="protein sequence ID" value="OLQ03588.1"/>
    <property type="molecule type" value="Genomic_DNA"/>
</dbReference>
<feature type="transmembrane region" description="Helical" evidence="2">
    <location>
        <begin position="613"/>
        <end position="634"/>
    </location>
</feature>